<feature type="domain" description="DUF3417" evidence="12">
    <location>
        <begin position="13"/>
        <end position="120"/>
    </location>
</feature>
<dbReference type="AlphaFoldDB" id="A0A4V3IIV1"/>
<dbReference type="GO" id="GO:0005975">
    <property type="term" value="P:carbohydrate metabolic process"/>
    <property type="evidence" value="ECO:0007669"/>
    <property type="project" value="InterPro"/>
</dbReference>
<evidence type="ECO:0000256" key="8">
    <source>
        <dbReference type="ARBA" id="ARBA00022898"/>
    </source>
</evidence>
<dbReference type="Pfam" id="PF00343">
    <property type="entry name" value="Phosphorylase"/>
    <property type="match status" value="1"/>
</dbReference>
<evidence type="ECO:0000256" key="2">
    <source>
        <dbReference type="ARBA" id="ARBA00001933"/>
    </source>
</evidence>
<keyword evidence="5" id="KW-0021">Allosteric enzyme</keyword>
<accession>A0A4V3IIV1</accession>
<evidence type="ECO:0000256" key="11">
    <source>
        <dbReference type="PIRSR" id="PIRSR000460-1"/>
    </source>
</evidence>
<dbReference type="PIRSF" id="PIRSF000460">
    <property type="entry name" value="Pprylas_GlgP"/>
    <property type="match status" value="1"/>
</dbReference>
<comment type="caution">
    <text evidence="13">The sequence shown here is derived from an EMBL/GenBank/DDBJ whole genome shotgun (WGS) entry which is preliminary data.</text>
</comment>
<dbReference type="PROSITE" id="PS00102">
    <property type="entry name" value="PHOSPHORYLASE"/>
    <property type="match status" value="1"/>
</dbReference>
<dbReference type="Proteomes" id="UP000298433">
    <property type="component" value="Unassembled WGS sequence"/>
</dbReference>
<dbReference type="NCBIfam" id="TIGR02094">
    <property type="entry name" value="more_P_ylases"/>
    <property type="match status" value="1"/>
</dbReference>
<dbReference type="InterPro" id="IPR024517">
    <property type="entry name" value="Glycogen_phosphorylase_DUF3417"/>
</dbReference>
<evidence type="ECO:0000313" key="13">
    <source>
        <dbReference type="EMBL" id="TFC83879.1"/>
    </source>
</evidence>
<evidence type="ECO:0000313" key="14">
    <source>
        <dbReference type="Proteomes" id="UP000298433"/>
    </source>
</evidence>
<dbReference type="InterPro" id="IPR000811">
    <property type="entry name" value="Glyco_trans_35"/>
</dbReference>
<keyword evidence="14" id="KW-1185">Reference proteome</keyword>
<evidence type="ECO:0000256" key="5">
    <source>
        <dbReference type="ARBA" id="ARBA00022533"/>
    </source>
</evidence>
<dbReference type="GO" id="GO:0030170">
    <property type="term" value="F:pyridoxal phosphate binding"/>
    <property type="evidence" value="ECO:0007669"/>
    <property type="project" value="InterPro"/>
</dbReference>
<keyword evidence="7 13" id="KW-0808">Transferase</keyword>
<keyword evidence="8 11" id="KW-0663">Pyridoxal phosphate</keyword>
<dbReference type="EC" id="2.4.1.1" evidence="4"/>
<organism evidence="13 14">
    <name type="scientific">Cryobacterium cheniae</name>
    <dbReference type="NCBI Taxonomy" id="1259262"/>
    <lineage>
        <taxon>Bacteria</taxon>
        <taxon>Bacillati</taxon>
        <taxon>Actinomycetota</taxon>
        <taxon>Actinomycetes</taxon>
        <taxon>Micrococcales</taxon>
        <taxon>Microbacteriaceae</taxon>
        <taxon>Cryobacterium</taxon>
    </lineage>
</organism>
<dbReference type="Gene3D" id="3.40.50.2000">
    <property type="entry name" value="Glycogen Phosphorylase B"/>
    <property type="match status" value="3"/>
</dbReference>
<name>A0A4V3IIV1_9MICO</name>
<comment type="similarity">
    <text evidence="3">Belongs to the glycogen phosphorylase family.</text>
</comment>
<dbReference type="PANTHER" id="PTHR42655">
    <property type="entry name" value="GLYCOGEN PHOSPHORYLASE"/>
    <property type="match status" value="1"/>
</dbReference>
<evidence type="ECO:0000259" key="12">
    <source>
        <dbReference type="Pfam" id="PF11897"/>
    </source>
</evidence>
<comment type="cofactor">
    <cofactor evidence="2">
        <name>pyridoxal 5'-phosphate</name>
        <dbReference type="ChEBI" id="CHEBI:597326"/>
    </cofactor>
</comment>
<dbReference type="InterPro" id="IPR052182">
    <property type="entry name" value="Glycogen/Maltodextrin_Phosph"/>
</dbReference>
<reference evidence="13 14" key="1">
    <citation type="submission" date="2019-03" db="EMBL/GenBank/DDBJ databases">
        <title>Genomics of glacier-inhabiting Cryobacterium strains.</title>
        <authorList>
            <person name="Liu Q."/>
            <person name="Xin Y.-H."/>
        </authorList>
    </citation>
    <scope>NUCLEOTIDE SEQUENCE [LARGE SCALE GENOMIC DNA]</scope>
    <source>
        <strain evidence="13 14">TMT2-48-2</strain>
    </source>
</reference>
<dbReference type="GO" id="GO:0008184">
    <property type="term" value="F:glycogen phosphorylase activity"/>
    <property type="evidence" value="ECO:0007669"/>
    <property type="project" value="InterPro"/>
</dbReference>
<protein>
    <recommendedName>
        <fullName evidence="4">glycogen phosphorylase</fullName>
        <ecNumber evidence="4">2.4.1.1</ecNumber>
    </recommendedName>
</protein>
<dbReference type="PANTHER" id="PTHR42655:SF1">
    <property type="entry name" value="GLYCOGEN PHOSPHORYLASE"/>
    <property type="match status" value="1"/>
</dbReference>
<keyword evidence="9" id="KW-0119">Carbohydrate metabolism</keyword>
<evidence type="ECO:0000256" key="7">
    <source>
        <dbReference type="ARBA" id="ARBA00022679"/>
    </source>
</evidence>
<feature type="modified residue" description="N6-(pyridoxal phosphate)lysine" evidence="11">
    <location>
        <position position="606"/>
    </location>
</feature>
<dbReference type="InterPro" id="IPR011834">
    <property type="entry name" value="Agluc_phsphrylas"/>
</dbReference>
<proteinExistence type="inferred from homology"/>
<evidence type="ECO:0000256" key="3">
    <source>
        <dbReference type="ARBA" id="ARBA00006047"/>
    </source>
</evidence>
<dbReference type="RefSeq" id="WP_134368568.1">
    <property type="nucleotide sequence ID" value="NZ_SOGN01000008.1"/>
</dbReference>
<dbReference type="SUPFAM" id="SSF53756">
    <property type="entry name" value="UDP-Glycosyltransferase/glycogen phosphorylase"/>
    <property type="match status" value="1"/>
</dbReference>
<keyword evidence="6" id="KW-0328">Glycosyltransferase</keyword>
<evidence type="ECO:0000256" key="4">
    <source>
        <dbReference type="ARBA" id="ARBA00012591"/>
    </source>
</evidence>
<dbReference type="Pfam" id="PF11897">
    <property type="entry name" value="DUF3417"/>
    <property type="match status" value="1"/>
</dbReference>
<gene>
    <name evidence="13" type="ORF">E3T23_01050</name>
</gene>
<comment type="function">
    <text evidence="10">Phosphorylase is an important allosteric enzyme in carbohydrate metabolism. Enzymes from different sources differ in their regulatory mechanisms and in their natural substrates. However, all known phosphorylases share catalytic and structural properties.</text>
</comment>
<dbReference type="OrthoDB" id="9760804at2"/>
<evidence type="ECO:0000256" key="1">
    <source>
        <dbReference type="ARBA" id="ARBA00001275"/>
    </source>
</evidence>
<dbReference type="EMBL" id="SOGN01000008">
    <property type="protein sequence ID" value="TFC83879.1"/>
    <property type="molecule type" value="Genomic_DNA"/>
</dbReference>
<evidence type="ECO:0000256" key="10">
    <source>
        <dbReference type="ARBA" id="ARBA00025174"/>
    </source>
</evidence>
<evidence type="ECO:0000256" key="9">
    <source>
        <dbReference type="ARBA" id="ARBA00023277"/>
    </source>
</evidence>
<dbReference type="InterPro" id="IPR035090">
    <property type="entry name" value="Pyridoxal_P_attach_site"/>
</dbReference>
<evidence type="ECO:0000256" key="6">
    <source>
        <dbReference type="ARBA" id="ARBA00022676"/>
    </source>
</evidence>
<sequence length="857" mass="93410">MKAIRKFTVRTVLPASLAALDELAANLRWSWHEPTRQLFEHIAPELWREIGTDPVALLGAVDTARLESLAQDDGYVAWANATRDELREYLEKPRWYQGLEGDKPASIAYFSPEFGIAAALPQYSGGLGILAGDHLKSASDLGVPLVGVGLFYRAGYFSQAISPDGWQLESYPLLDPDGLPLSVLRRADGSPVQVSLALPDDRTLHARVWQAMVGRIRLLMLDTDIPENTDELRLVTDRLYGGGGEHRLLQELLLGIGGARAVKKWSSLNGQADPEVFHTNEGHAGFLGLERISSLIGEGLSFAEALQVARAGTVFTTHTPVAAGIDRFDRSLVRRYFETDLLPGVAVDDLLALGAENFADGNPDVFNMALMGLRLGQHANGVSKLHGEVSRVMFKGLWPGFDAADVPIDSITNGVHAPTWTDPALLALAQNRLGTSDTSEADWASPAVSDTDLWQVRGQMRRQFVEDARRRIAAAWQDQNPGGIVPSWIGNVFDPDVLTIGFARRVPTYKRLTLMLHDPERLRALLLHPEHPIQIVIAGKSHPADEEGKRLIQRIVQFAADPELRTRIAFLPDYNIGMAQLMYPGTDVWLNNPLRPLEACGTSGMKAALNGALNLSILDGWWPEYYDGKNGWAIPSADSAGDAAERDRIEADALYELIEHQVAPPFYDRNADGVPERWVSSIRHTLATLSPELNAGRMVRQYVQKLYRPAGKAEARLAENNYRAARELAGWKGRIVSSWPGVAVAHVESGGVATVPQVGDALHLRAHIQLNGLAPEDVTVEVVYGKSLGNDDLTDVIAMPLAAEPFVTGVTDAGAPTLFTGTIELDRGGAFGYSVRVVPRNELLVSPAEMGLIAVAG</sequence>
<comment type="catalytic activity">
    <reaction evidence="1">
        <text>[(1-&gt;4)-alpha-D-glucosyl](n) + phosphate = [(1-&gt;4)-alpha-D-glucosyl](n-1) + alpha-D-glucose 1-phosphate</text>
        <dbReference type="Rhea" id="RHEA:41732"/>
        <dbReference type="Rhea" id="RHEA-COMP:9584"/>
        <dbReference type="Rhea" id="RHEA-COMP:9586"/>
        <dbReference type="ChEBI" id="CHEBI:15444"/>
        <dbReference type="ChEBI" id="CHEBI:43474"/>
        <dbReference type="ChEBI" id="CHEBI:58601"/>
        <dbReference type="EC" id="2.4.1.1"/>
    </reaction>
</comment>